<feature type="chain" id="PRO_5032883506" description="Gnk2-homologous domain-containing protein" evidence="3">
    <location>
        <begin position="23"/>
        <end position="179"/>
    </location>
</feature>
<dbReference type="InterPro" id="IPR038408">
    <property type="entry name" value="GNK2_sf"/>
</dbReference>
<keyword evidence="2" id="KW-0677">Repeat</keyword>
<gene>
    <name evidence="5" type="ORF">NCGR_LOCUS26737</name>
</gene>
<dbReference type="InterPro" id="IPR002902">
    <property type="entry name" value="GNK2"/>
</dbReference>
<reference evidence="5" key="1">
    <citation type="submission" date="2020-10" db="EMBL/GenBank/DDBJ databases">
        <authorList>
            <person name="Han B."/>
            <person name="Lu T."/>
            <person name="Zhao Q."/>
            <person name="Huang X."/>
            <person name="Zhao Y."/>
        </authorList>
    </citation>
    <scope>NUCLEOTIDE SEQUENCE</scope>
</reference>
<evidence type="ECO:0000259" key="4">
    <source>
        <dbReference type="PROSITE" id="PS51473"/>
    </source>
</evidence>
<dbReference type="Proteomes" id="UP000604825">
    <property type="component" value="Unassembled WGS sequence"/>
</dbReference>
<keyword evidence="6" id="KW-1185">Reference proteome</keyword>
<keyword evidence="1 3" id="KW-0732">Signal</keyword>
<feature type="signal peptide" evidence="3">
    <location>
        <begin position="1"/>
        <end position="22"/>
    </location>
</feature>
<name>A0A811PG20_9POAL</name>
<dbReference type="CDD" id="cd23509">
    <property type="entry name" value="Gnk2-like"/>
    <property type="match status" value="1"/>
</dbReference>
<dbReference type="Gene3D" id="3.30.430.20">
    <property type="entry name" value="Gnk2 domain, C-X8-C-X2-C motif"/>
    <property type="match status" value="1"/>
</dbReference>
<dbReference type="EMBL" id="CAJGYO010000006">
    <property type="protein sequence ID" value="CAD6239955.1"/>
    <property type="molecule type" value="Genomic_DNA"/>
</dbReference>
<protein>
    <recommendedName>
        <fullName evidence="4">Gnk2-homologous domain-containing protein</fullName>
    </recommendedName>
</protein>
<evidence type="ECO:0000256" key="2">
    <source>
        <dbReference type="ARBA" id="ARBA00022737"/>
    </source>
</evidence>
<sequence>MDPRLLLLAALALVFVAAAGQGAKTVLPLAPSCSTSGNYTDGSQYKKNLDQLLAALPTAAGDNGWFYNGTAGTGGDQVFGLIMCYADRNATQCLECLAVPGQPEPVALSSGLRHGIGFDACGCSVLTALGSGVGSSGQALVPVAATSDVWLLRAESRASAVHLQRRRLQRAGVSAVPAT</sequence>
<accession>A0A811PG20</accession>
<comment type="caution">
    <text evidence="5">The sequence shown here is derived from an EMBL/GenBank/DDBJ whole genome shotgun (WGS) entry which is preliminary data.</text>
</comment>
<evidence type="ECO:0000256" key="1">
    <source>
        <dbReference type="ARBA" id="ARBA00022729"/>
    </source>
</evidence>
<evidence type="ECO:0000256" key="3">
    <source>
        <dbReference type="SAM" id="SignalP"/>
    </source>
</evidence>
<feature type="domain" description="Gnk2-homologous" evidence="4">
    <location>
        <begin position="27"/>
        <end position="132"/>
    </location>
</feature>
<dbReference type="PANTHER" id="PTHR32099:SF102">
    <property type="entry name" value="OS12G0608700 PROTEIN"/>
    <property type="match status" value="1"/>
</dbReference>
<proteinExistence type="predicted"/>
<dbReference type="AlphaFoldDB" id="A0A811PG20"/>
<dbReference type="PANTHER" id="PTHR32099">
    <property type="entry name" value="CYSTEINE-RICH REPEAT SECRETORY PROTEIN"/>
    <property type="match status" value="1"/>
</dbReference>
<dbReference type="Pfam" id="PF01657">
    <property type="entry name" value="Stress-antifung"/>
    <property type="match status" value="1"/>
</dbReference>
<evidence type="ECO:0000313" key="6">
    <source>
        <dbReference type="Proteomes" id="UP000604825"/>
    </source>
</evidence>
<dbReference type="OrthoDB" id="678992at2759"/>
<evidence type="ECO:0000313" key="5">
    <source>
        <dbReference type="EMBL" id="CAD6239955.1"/>
    </source>
</evidence>
<organism evidence="5 6">
    <name type="scientific">Miscanthus lutarioriparius</name>
    <dbReference type="NCBI Taxonomy" id="422564"/>
    <lineage>
        <taxon>Eukaryota</taxon>
        <taxon>Viridiplantae</taxon>
        <taxon>Streptophyta</taxon>
        <taxon>Embryophyta</taxon>
        <taxon>Tracheophyta</taxon>
        <taxon>Spermatophyta</taxon>
        <taxon>Magnoliopsida</taxon>
        <taxon>Liliopsida</taxon>
        <taxon>Poales</taxon>
        <taxon>Poaceae</taxon>
        <taxon>PACMAD clade</taxon>
        <taxon>Panicoideae</taxon>
        <taxon>Andropogonodae</taxon>
        <taxon>Andropogoneae</taxon>
        <taxon>Saccharinae</taxon>
        <taxon>Miscanthus</taxon>
    </lineage>
</organism>
<dbReference type="PROSITE" id="PS51473">
    <property type="entry name" value="GNK2"/>
    <property type="match status" value="1"/>
</dbReference>